<evidence type="ECO:0000313" key="2">
    <source>
        <dbReference type="Proteomes" id="UP000078492"/>
    </source>
</evidence>
<protein>
    <submittedName>
        <fullName evidence="1">Uncharacterized protein</fullName>
    </submittedName>
</protein>
<evidence type="ECO:0000313" key="1">
    <source>
        <dbReference type="EMBL" id="KYN17834.1"/>
    </source>
</evidence>
<reference evidence="1 2" key="1">
    <citation type="submission" date="2015-09" db="EMBL/GenBank/DDBJ databases">
        <title>Trachymyrmex cornetzi WGS genome.</title>
        <authorList>
            <person name="Nygaard S."/>
            <person name="Hu H."/>
            <person name="Boomsma J."/>
            <person name="Zhang G."/>
        </authorList>
    </citation>
    <scope>NUCLEOTIDE SEQUENCE [LARGE SCALE GENOMIC DNA]</scope>
    <source>
        <strain evidence="1">Tcor2-1</strain>
        <tissue evidence="1">Whole body</tissue>
    </source>
</reference>
<sequence length="63" mass="7064">MEEAIEAVKQIASRPIILPQSITQFEPTQDSINHFTAYLGAKLREMSPLEQIYAKKDISASKS</sequence>
<dbReference type="EMBL" id="KQ980074">
    <property type="protein sequence ID" value="KYN17834.1"/>
    <property type="molecule type" value="Genomic_DNA"/>
</dbReference>
<accession>A0A151J539</accession>
<keyword evidence="2" id="KW-1185">Reference proteome</keyword>
<dbReference type="AlphaFoldDB" id="A0A151J539"/>
<gene>
    <name evidence="1" type="ORF">ALC57_09872</name>
</gene>
<proteinExistence type="predicted"/>
<name>A0A151J539_9HYME</name>
<dbReference type="Proteomes" id="UP000078492">
    <property type="component" value="Unassembled WGS sequence"/>
</dbReference>
<organism evidence="1 2">
    <name type="scientific">Trachymyrmex cornetzi</name>
    <dbReference type="NCBI Taxonomy" id="471704"/>
    <lineage>
        <taxon>Eukaryota</taxon>
        <taxon>Metazoa</taxon>
        <taxon>Ecdysozoa</taxon>
        <taxon>Arthropoda</taxon>
        <taxon>Hexapoda</taxon>
        <taxon>Insecta</taxon>
        <taxon>Pterygota</taxon>
        <taxon>Neoptera</taxon>
        <taxon>Endopterygota</taxon>
        <taxon>Hymenoptera</taxon>
        <taxon>Apocrita</taxon>
        <taxon>Aculeata</taxon>
        <taxon>Formicoidea</taxon>
        <taxon>Formicidae</taxon>
        <taxon>Myrmicinae</taxon>
        <taxon>Trachymyrmex</taxon>
    </lineage>
</organism>